<dbReference type="InterPro" id="IPR014284">
    <property type="entry name" value="RNA_pol_sigma-70_dom"/>
</dbReference>
<dbReference type="Pfam" id="PF04542">
    <property type="entry name" value="Sigma70_r2"/>
    <property type="match status" value="1"/>
</dbReference>
<dbReference type="InterPro" id="IPR013249">
    <property type="entry name" value="RNA_pol_sigma70_r4_t2"/>
</dbReference>
<feature type="domain" description="RNA polymerase sigma-70 region 2" evidence="5">
    <location>
        <begin position="19"/>
        <end position="75"/>
    </location>
</feature>
<dbReference type="Pfam" id="PF08281">
    <property type="entry name" value="Sigma70_r4_2"/>
    <property type="match status" value="1"/>
</dbReference>
<evidence type="ECO:0000256" key="2">
    <source>
        <dbReference type="ARBA" id="ARBA00023015"/>
    </source>
</evidence>
<comment type="similarity">
    <text evidence="1">Belongs to the sigma-70 factor family. ECF subfamily.</text>
</comment>
<evidence type="ECO:0000256" key="3">
    <source>
        <dbReference type="ARBA" id="ARBA00023082"/>
    </source>
</evidence>
<organism evidence="7 8">
    <name type="scientific">Neolewinella aurantiaca</name>
    <dbReference type="NCBI Taxonomy" id="2602767"/>
    <lineage>
        <taxon>Bacteria</taxon>
        <taxon>Pseudomonadati</taxon>
        <taxon>Bacteroidota</taxon>
        <taxon>Saprospiria</taxon>
        <taxon>Saprospirales</taxon>
        <taxon>Lewinellaceae</taxon>
        <taxon>Neolewinella</taxon>
    </lineage>
</organism>
<comment type="caution">
    <text evidence="7">The sequence shown here is derived from an EMBL/GenBank/DDBJ whole genome shotgun (WGS) entry which is preliminary data.</text>
</comment>
<name>A0A5C7FJW4_9BACT</name>
<keyword evidence="2" id="KW-0805">Transcription regulation</keyword>
<feature type="domain" description="RNA polymerase sigma factor 70 region 4 type 2" evidence="6">
    <location>
        <begin position="114"/>
        <end position="165"/>
    </location>
</feature>
<dbReference type="InterPro" id="IPR013325">
    <property type="entry name" value="RNA_pol_sigma_r2"/>
</dbReference>
<dbReference type="CDD" id="cd06171">
    <property type="entry name" value="Sigma70_r4"/>
    <property type="match status" value="1"/>
</dbReference>
<dbReference type="EMBL" id="VOXD01000009">
    <property type="protein sequence ID" value="TXF90136.1"/>
    <property type="molecule type" value="Genomic_DNA"/>
</dbReference>
<dbReference type="AlphaFoldDB" id="A0A5C7FJW4"/>
<dbReference type="Proteomes" id="UP000321907">
    <property type="component" value="Unassembled WGS sequence"/>
</dbReference>
<dbReference type="SUPFAM" id="SSF88659">
    <property type="entry name" value="Sigma3 and sigma4 domains of RNA polymerase sigma factors"/>
    <property type="match status" value="1"/>
</dbReference>
<evidence type="ECO:0000256" key="1">
    <source>
        <dbReference type="ARBA" id="ARBA00010641"/>
    </source>
</evidence>
<dbReference type="InterPro" id="IPR007627">
    <property type="entry name" value="RNA_pol_sigma70_r2"/>
</dbReference>
<sequence length="172" mass="19722">MKADIAEGVCGDVVYKSVYQDLAPKLRNFLYYRTGNAENAGDIVQECFLRLWENCAKVLPEKAGGWLFKVGENIFFKQKAREKVALKYEWRQQGPEPVYASPQEELEEREFQAQLEAALEALPDGAREVFLMNRMDGLKYREIAELLGISQKAVEKRMHRALASLRELHPGI</sequence>
<evidence type="ECO:0000313" key="8">
    <source>
        <dbReference type="Proteomes" id="UP000321907"/>
    </source>
</evidence>
<reference evidence="7 8" key="1">
    <citation type="submission" date="2019-08" db="EMBL/GenBank/DDBJ databases">
        <title>Lewinella sp. strain SSH13 Genome sequencing and assembly.</title>
        <authorList>
            <person name="Kim I."/>
        </authorList>
    </citation>
    <scope>NUCLEOTIDE SEQUENCE [LARGE SCALE GENOMIC DNA]</scope>
    <source>
        <strain evidence="7 8">SSH13</strain>
    </source>
</reference>
<dbReference type="PANTHER" id="PTHR43133">
    <property type="entry name" value="RNA POLYMERASE ECF-TYPE SIGMA FACTO"/>
    <property type="match status" value="1"/>
</dbReference>
<dbReference type="InterPro" id="IPR039425">
    <property type="entry name" value="RNA_pol_sigma-70-like"/>
</dbReference>
<evidence type="ECO:0000256" key="4">
    <source>
        <dbReference type="ARBA" id="ARBA00023163"/>
    </source>
</evidence>
<accession>A0A5C7FJW4</accession>
<dbReference type="SUPFAM" id="SSF88946">
    <property type="entry name" value="Sigma2 domain of RNA polymerase sigma factors"/>
    <property type="match status" value="1"/>
</dbReference>
<dbReference type="Gene3D" id="1.10.10.10">
    <property type="entry name" value="Winged helix-like DNA-binding domain superfamily/Winged helix DNA-binding domain"/>
    <property type="match status" value="1"/>
</dbReference>
<dbReference type="InterPro" id="IPR036388">
    <property type="entry name" value="WH-like_DNA-bd_sf"/>
</dbReference>
<dbReference type="RefSeq" id="WP_147930175.1">
    <property type="nucleotide sequence ID" value="NZ_VOXD01000009.1"/>
</dbReference>
<dbReference type="NCBIfam" id="TIGR02937">
    <property type="entry name" value="sigma70-ECF"/>
    <property type="match status" value="1"/>
</dbReference>
<gene>
    <name evidence="7" type="ORF">FUA23_07810</name>
</gene>
<evidence type="ECO:0000259" key="5">
    <source>
        <dbReference type="Pfam" id="PF04542"/>
    </source>
</evidence>
<evidence type="ECO:0000313" key="7">
    <source>
        <dbReference type="EMBL" id="TXF90136.1"/>
    </source>
</evidence>
<protein>
    <submittedName>
        <fullName evidence="7">Sigma-70 family RNA polymerase sigma factor</fullName>
    </submittedName>
</protein>
<dbReference type="InterPro" id="IPR013324">
    <property type="entry name" value="RNA_pol_sigma_r3/r4-like"/>
</dbReference>
<proteinExistence type="inferred from homology"/>
<keyword evidence="8" id="KW-1185">Reference proteome</keyword>
<dbReference type="GO" id="GO:0006352">
    <property type="term" value="P:DNA-templated transcription initiation"/>
    <property type="evidence" value="ECO:0007669"/>
    <property type="project" value="InterPro"/>
</dbReference>
<dbReference type="GO" id="GO:0016987">
    <property type="term" value="F:sigma factor activity"/>
    <property type="evidence" value="ECO:0007669"/>
    <property type="project" value="UniProtKB-KW"/>
</dbReference>
<keyword evidence="4" id="KW-0804">Transcription</keyword>
<keyword evidence="3" id="KW-0731">Sigma factor</keyword>
<dbReference type="PANTHER" id="PTHR43133:SF46">
    <property type="entry name" value="RNA POLYMERASE SIGMA-70 FACTOR ECF SUBFAMILY"/>
    <property type="match status" value="1"/>
</dbReference>
<dbReference type="OrthoDB" id="659855at2"/>
<evidence type="ECO:0000259" key="6">
    <source>
        <dbReference type="Pfam" id="PF08281"/>
    </source>
</evidence>
<dbReference type="GO" id="GO:0003677">
    <property type="term" value="F:DNA binding"/>
    <property type="evidence" value="ECO:0007669"/>
    <property type="project" value="InterPro"/>
</dbReference>
<dbReference type="Gene3D" id="1.10.1740.10">
    <property type="match status" value="1"/>
</dbReference>